<dbReference type="EMBL" id="JBHTCS010000011">
    <property type="protein sequence ID" value="MFC7448055.1"/>
    <property type="molecule type" value="Genomic_DNA"/>
</dbReference>
<proteinExistence type="inferred from homology"/>
<evidence type="ECO:0000259" key="2">
    <source>
        <dbReference type="Pfam" id="PF07905"/>
    </source>
</evidence>
<organism evidence="5 6">
    <name type="scientific">Rhodococcus daqingensis</name>
    <dbReference type="NCBI Taxonomy" id="2479363"/>
    <lineage>
        <taxon>Bacteria</taxon>
        <taxon>Bacillati</taxon>
        <taxon>Actinomycetota</taxon>
        <taxon>Actinomycetes</taxon>
        <taxon>Mycobacteriales</taxon>
        <taxon>Nocardiaceae</taxon>
        <taxon>Rhodococcus</taxon>
    </lineage>
</organism>
<dbReference type="RefSeq" id="WP_378403748.1">
    <property type="nucleotide sequence ID" value="NZ_JBHTCS010000011.1"/>
</dbReference>
<evidence type="ECO:0000313" key="6">
    <source>
        <dbReference type="Proteomes" id="UP001596484"/>
    </source>
</evidence>
<feature type="domain" description="CdaR GGDEF-like" evidence="4">
    <location>
        <begin position="313"/>
        <end position="442"/>
    </location>
</feature>
<dbReference type="InterPro" id="IPR051448">
    <property type="entry name" value="CdaR-like_regulators"/>
</dbReference>
<dbReference type="Pfam" id="PF17853">
    <property type="entry name" value="GGDEF_2"/>
    <property type="match status" value="1"/>
</dbReference>
<evidence type="ECO:0000313" key="5">
    <source>
        <dbReference type="EMBL" id="MFC7448055.1"/>
    </source>
</evidence>
<sequence length="562" mass="60258">MTRNRIRVDGIHGPDLHEAIPSRTIGEVLSTDFLPHGAVLAGHAGLGRQVARLNLMEVPDIESWLRPHDLLLATGFALAQLAAPLGTFFSRVNARGVAGIAIHLDDEFPGLPTDALAVANSLELPVITVSEPFALDHGLARGLRDLANRQVKAMYRAERVRRLLVDAVVAGGDLADLATIAAQELDAAILVTTSDGRKIATAGRDEELRALYSSSALDATGRLRTDSTDGGLGLHTTAGGAIAVCAISANGIDHGRIAAFSEQRELSCEDLYIVDKAASVCALVVTRDLAVSVMEEKHRANFVRDLLLGRGGEHSHAVAHARSFGWDLGRSIVVVAIEPDPVPDDSPQTPARMPLVDRQAKAFSGALAPRDSKAAVTALGTETVIIMGAGPNTMNTVHEIAAHVRGDGGGGRRPFSIGVSRPCAAVEDIPGAYAQARTAMKVGRQISGAWAATSFDDLGVFRLLSLVENEEELESFTTETLRELTEDTAEAQDMRRTLEALLATNINIAETARKMHFHYNTLRYRVVKLEKILGPFTDQPELRLDLSLALKIMAMRGINHQM</sequence>
<gene>
    <name evidence="5" type="ORF">ACFQS9_09155</name>
</gene>
<name>A0ABW2RW90_9NOCA</name>
<dbReference type="Pfam" id="PF13556">
    <property type="entry name" value="HTH_30"/>
    <property type="match status" value="1"/>
</dbReference>
<evidence type="ECO:0000259" key="4">
    <source>
        <dbReference type="Pfam" id="PF17853"/>
    </source>
</evidence>
<reference evidence="6" key="1">
    <citation type="journal article" date="2019" name="Int. J. Syst. Evol. Microbiol.">
        <title>The Global Catalogue of Microorganisms (GCM) 10K type strain sequencing project: providing services to taxonomists for standard genome sequencing and annotation.</title>
        <authorList>
            <consortium name="The Broad Institute Genomics Platform"/>
            <consortium name="The Broad Institute Genome Sequencing Center for Infectious Disease"/>
            <person name="Wu L."/>
            <person name="Ma J."/>
        </authorList>
    </citation>
    <scope>NUCLEOTIDE SEQUENCE [LARGE SCALE GENOMIC DNA]</scope>
    <source>
        <strain evidence="6">ICMP 19430</strain>
    </source>
</reference>
<dbReference type="InterPro" id="IPR012914">
    <property type="entry name" value="PucR_dom"/>
</dbReference>
<dbReference type="Proteomes" id="UP001596484">
    <property type="component" value="Unassembled WGS sequence"/>
</dbReference>
<comment type="caution">
    <text evidence="5">The sequence shown here is derived from an EMBL/GenBank/DDBJ whole genome shotgun (WGS) entry which is preliminary data.</text>
</comment>
<dbReference type="PANTHER" id="PTHR33744">
    <property type="entry name" value="CARBOHYDRATE DIACID REGULATOR"/>
    <property type="match status" value="1"/>
</dbReference>
<comment type="similarity">
    <text evidence="1">Belongs to the CdaR family.</text>
</comment>
<feature type="domain" description="Purine catabolism PurC-like" evidence="2">
    <location>
        <begin position="27"/>
        <end position="133"/>
    </location>
</feature>
<protein>
    <submittedName>
        <fullName evidence="5">PucR family transcriptional regulator</fullName>
    </submittedName>
</protein>
<accession>A0ABW2RW90</accession>
<dbReference type="InterPro" id="IPR025736">
    <property type="entry name" value="PucR_C-HTH_dom"/>
</dbReference>
<feature type="domain" description="PucR C-terminal helix-turn-helix" evidence="3">
    <location>
        <begin position="495"/>
        <end position="552"/>
    </location>
</feature>
<dbReference type="InterPro" id="IPR042070">
    <property type="entry name" value="PucR_C-HTH_sf"/>
</dbReference>
<keyword evidence="6" id="KW-1185">Reference proteome</keyword>
<dbReference type="InterPro" id="IPR041522">
    <property type="entry name" value="CdaR_GGDEF"/>
</dbReference>
<dbReference type="Pfam" id="PF07905">
    <property type="entry name" value="PucR"/>
    <property type="match status" value="1"/>
</dbReference>
<dbReference type="PANTHER" id="PTHR33744:SF7">
    <property type="entry name" value="PUCR FAMILY TRANSCRIPTIONAL REGULATOR"/>
    <property type="match status" value="1"/>
</dbReference>
<evidence type="ECO:0000256" key="1">
    <source>
        <dbReference type="ARBA" id="ARBA00006754"/>
    </source>
</evidence>
<dbReference type="Gene3D" id="1.10.10.2840">
    <property type="entry name" value="PucR C-terminal helix-turn-helix domain"/>
    <property type="match status" value="1"/>
</dbReference>
<evidence type="ECO:0000259" key="3">
    <source>
        <dbReference type="Pfam" id="PF13556"/>
    </source>
</evidence>